<feature type="repeat" description="WD" evidence="3">
    <location>
        <begin position="852"/>
        <end position="893"/>
    </location>
</feature>
<evidence type="ECO:0000256" key="3">
    <source>
        <dbReference type="PROSITE-ProRule" id="PRU00221"/>
    </source>
</evidence>
<keyword evidence="6" id="KW-0614">Plasmid</keyword>
<dbReference type="SUPFAM" id="SSF50978">
    <property type="entry name" value="WD40 repeat-like"/>
    <property type="match status" value="2"/>
</dbReference>
<dbReference type="InterPro" id="IPR019775">
    <property type="entry name" value="WD40_repeat_CS"/>
</dbReference>
<dbReference type="SUPFAM" id="SSF52540">
    <property type="entry name" value="P-loop containing nucleoside triphosphate hydrolases"/>
    <property type="match status" value="1"/>
</dbReference>
<dbReference type="SMART" id="SM00530">
    <property type="entry name" value="HTH_XRE"/>
    <property type="match status" value="1"/>
</dbReference>
<evidence type="ECO:0000256" key="2">
    <source>
        <dbReference type="ARBA" id="ARBA00022737"/>
    </source>
</evidence>
<feature type="domain" description="HTH cro/C1-type" evidence="5">
    <location>
        <begin position="30"/>
        <end position="86"/>
    </location>
</feature>
<reference evidence="6 7" key="1">
    <citation type="journal article" date="2010" name="Genome Biol. Evol.">
        <title>The sequence of a 1.8-mb bacterial linear plasmid reveals a rich evolutionary reservoir of secondary metabolic pathways.</title>
        <authorList>
            <person name="Medema M.H."/>
            <person name="Trefzer A."/>
            <person name="Kovalchuk A."/>
            <person name="van den Berg M."/>
            <person name="Mueller U."/>
            <person name="Heijne W."/>
            <person name="Wu L."/>
            <person name="Alam M.T."/>
            <person name="Ronning C.M."/>
            <person name="Nierman W.C."/>
            <person name="Bovenberg R.A.L."/>
            <person name="Breitling R."/>
            <person name="Takano E."/>
        </authorList>
    </citation>
    <scope>NUCLEOTIDE SEQUENCE [LARGE SCALE GENOMIC DNA]</scope>
    <source>
        <strain evidence="7">ATCC 27064 / DSM 738 / JCM 4710 / NBRC 13307 / NCIMB 12785 / NRRL 3585 / VKM Ac-602</strain>
        <plasmid evidence="6">pSCL4</plasmid>
    </source>
</reference>
<feature type="region of interest" description="Disordered" evidence="4">
    <location>
        <begin position="835"/>
        <end position="859"/>
    </location>
</feature>
<evidence type="ECO:0000256" key="1">
    <source>
        <dbReference type="ARBA" id="ARBA00022574"/>
    </source>
</evidence>
<sequence length="1316" mass="141826">MVRRRGGGPVPRPEKPLEPGDDPLLLFAADLRRLRSEAGSPTYRVLARRAHYSVATLAAAASGQRLPSLSVTLAYAGACGGDTEEWERYWYEVAALVRGPLGGRTDGTECPYPGLAAFQAADADRFFGRDRSVREVLSRLERHRFVALFGASGAGKSSVLRAGLAPALGHTVVFTPGARPLEETAAALAPAVGAAPEQLRTDLSAGPHGLRRALRRMNGPTDGARDGPTEGPANSRTNGPTTLIVDQFEEVFTLCHDPVERELFLSALLTAAADDGADGTDQGGGGGNGGCRVVLGVRADFYTHCTRHPELVEALRESQVMLGPMTADELRRAITEPALRTGCTVDEALLAALVADTAGQSGVLPLLSHALRETWLRRDGTTLSLEGFRAAGGIDGALAQTAESFWSALPPARQELTRNLLLRMVAPGEGTEDTKRRVRRTELDADPDTADVLELLVRTRLLTLGDDSAEIAHEALIRSWPRLHGWLGTHRDGLRVHRQLTEATAAWEALGRDPGALYRGTRLSLARDWARSSPGALSVRERAFLDAAVGAEEREQAAARRRTRRLRQLVTLLAVLVVVATSATVYAVRTGRTAVEQRNASLSREVAAQADAVRVQNPALSAQLALAAYRLVPTVRAHSALLSTFATPYATRLTRRTVRAALDAKNPYGRTAVFAPDGRVLATAEGDRTVRLWDTGDPYRPRERAALPGHTALVCGIAFGPGGRLLATAGRDRTVRLWDVADTRRPQALAVLPRHSGETCAADLDPGGRLLATADEEGAVRLWDVADPRRPRELASADRAPGVHAVAFGPRGRLLAAVGRDGSVRLWDITPAGRLRERERPSGGRPGERERPGGHTGSVWSVAFAPDGRSLATAGEDQTVRLWDLTTPHPREQAGLTGHLRTVYAVAFAPDGRSLATAGEDQTVRLWDLTTPHPREQASLTGHPTMVISLSFRADGRALAAASQDHSVRLWDLPLPALAAHTDFVFGTVFSPDGRLLATVSQDRTVRLWDATAPRRRGPLAVLTGHTDNVYGAAFAPDGRTLATTSEDQTVRLWDVTDPRRPGRLATLTGHRRNPEGVAFSPDGRILATTSVDRTVRLWRVDDRRAPRALAYFTAHRDHVRSVVFSPDGRTMVTAGDDHTVRLWDLAAPERPRERAVLTRHSGGVSAVAFRSDGAVLATGSGDQTVRLWAVGGPGRPRELGVLSGHTSSVYGVAFAPDGRTLATAGDDRTLRLWDVTRPERARERAVLTGHTDRLHRVAFAADGHTVATSSRDGTALLWETDVRTVAARICALAHPTITRGEWKAYFPGLPYRPPC</sequence>
<dbReference type="InterPro" id="IPR027417">
    <property type="entry name" value="P-loop_NTPase"/>
</dbReference>
<dbReference type="InterPro" id="IPR001680">
    <property type="entry name" value="WD40_rpt"/>
</dbReference>
<dbReference type="InterPro" id="IPR036322">
    <property type="entry name" value="WD40_repeat_dom_sf"/>
</dbReference>
<dbReference type="Pfam" id="PF20703">
    <property type="entry name" value="nSTAND1"/>
    <property type="match status" value="1"/>
</dbReference>
<name>D5SKZ6_STRCL</name>
<dbReference type="Proteomes" id="UP000002357">
    <property type="component" value="Plasmid pSCL4"/>
</dbReference>
<feature type="repeat" description="WD" evidence="3">
    <location>
        <begin position="1113"/>
        <end position="1154"/>
    </location>
</feature>
<dbReference type="InterPro" id="IPR001387">
    <property type="entry name" value="Cro/C1-type_HTH"/>
</dbReference>
<dbReference type="PROSITE" id="PS50294">
    <property type="entry name" value="WD_REPEATS_REGION"/>
    <property type="match status" value="14"/>
</dbReference>
<dbReference type="PROSITE" id="PS50082">
    <property type="entry name" value="WD_REPEATS_2"/>
    <property type="match status" value="14"/>
</dbReference>
<proteinExistence type="predicted"/>
<dbReference type="SMART" id="SM00320">
    <property type="entry name" value="WD40"/>
    <property type="match status" value="14"/>
</dbReference>
<accession>D5SKZ6</accession>
<dbReference type="CDD" id="cd00093">
    <property type="entry name" value="HTH_XRE"/>
    <property type="match status" value="1"/>
</dbReference>
<dbReference type="InterPro" id="IPR015943">
    <property type="entry name" value="WD40/YVTN_repeat-like_dom_sf"/>
</dbReference>
<keyword evidence="7" id="KW-1185">Reference proteome</keyword>
<keyword evidence="2" id="KW-0677">Repeat</keyword>
<dbReference type="eggNOG" id="COG5276">
    <property type="taxonomic scope" value="Bacteria"/>
</dbReference>
<feature type="repeat" description="WD" evidence="3">
    <location>
        <begin position="674"/>
        <end position="694"/>
    </location>
</feature>
<dbReference type="InterPro" id="IPR020472">
    <property type="entry name" value="WD40_PAC1"/>
</dbReference>
<feature type="repeat" description="WD" evidence="3">
    <location>
        <begin position="803"/>
        <end position="837"/>
    </location>
</feature>
<evidence type="ECO:0000313" key="6">
    <source>
        <dbReference type="EMBL" id="EFG04589.2"/>
    </source>
</evidence>
<feature type="compositionally biased region" description="Basic and acidic residues" evidence="4">
    <location>
        <begin position="835"/>
        <end position="853"/>
    </location>
</feature>
<feature type="repeat" description="WD" evidence="3">
    <location>
        <begin position="707"/>
        <end position="748"/>
    </location>
</feature>
<feature type="repeat" description="WD" evidence="3">
    <location>
        <begin position="752"/>
        <end position="793"/>
    </location>
</feature>
<feature type="repeat" description="WD" evidence="3">
    <location>
        <begin position="978"/>
        <end position="1010"/>
    </location>
</feature>
<dbReference type="InterPro" id="IPR011047">
    <property type="entry name" value="Quinoprotein_ADH-like_sf"/>
</dbReference>
<evidence type="ECO:0000256" key="4">
    <source>
        <dbReference type="SAM" id="MobiDB-lite"/>
    </source>
</evidence>
<feature type="region of interest" description="Disordered" evidence="4">
    <location>
        <begin position="1"/>
        <end position="21"/>
    </location>
</feature>
<feature type="repeat" description="WD" evidence="3">
    <location>
        <begin position="1158"/>
        <end position="1189"/>
    </location>
</feature>
<dbReference type="InterPro" id="IPR049052">
    <property type="entry name" value="nSTAND1"/>
</dbReference>
<geneLocation type="plasmid" evidence="6 7">
    <name>pSCL4</name>
</geneLocation>
<keyword evidence="1 3" id="KW-0853">WD repeat</keyword>
<feature type="repeat" description="WD" evidence="3">
    <location>
        <begin position="1068"/>
        <end position="1109"/>
    </location>
</feature>
<feature type="repeat" description="WD" evidence="3">
    <location>
        <begin position="1203"/>
        <end position="1244"/>
    </location>
</feature>
<feature type="repeat" description="WD" evidence="3">
    <location>
        <begin position="940"/>
        <end position="973"/>
    </location>
</feature>
<feature type="repeat" description="WD" evidence="3">
    <location>
        <begin position="1023"/>
        <end position="1056"/>
    </location>
</feature>
<gene>
    <name evidence="6" type="ORF">SCLAV_p1103</name>
</gene>
<dbReference type="RefSeq" id="WP_003963459.1">
    <property type="nucleotide sequence ID" value="NZ_CM000914.1"/>
</dbReference>
<dbReference type="PRINTS" id="PR00320">
    <property type="entry name" value="GPROTEINBRPT"/>
</dbReference>
<feature type="repeat" description="WD" evidence="3">
    <location>
        <begin position="896"/>
        <end position="937"/>
    </location>
</feature>
<dbReference type="Gene3D" id="3.40.50.300">
    <property type="entry name" value="P-loop containing nucleotide triphosphate hydrolases"/>
    <property type="match status" value="1"/>
</dbReference>
<dbReference type="PANTHER" id="PTHR19879">
    <property type="entry name" value="TRANSCRIPTION INITIATION FACTOR TFIID"/>
    <property type="match status" value="1"/>
</dbReference>
<dbReference type="Pfam" id="PF00400">
    <property type="entry name" value="WD40"/>
    <property type="match status" value="14"/>
</dbReference>
<dbReference type="PROSITE" id="PS00678">
    <property type="entry name" value="WD_REPEATS_1"/>
    <property type="match status" value="8"/>
</dbReference>
<feature type="repeat" description="WD" evidence="3">
    <location>
        <begin position="1248"/>
        <end position="1289"/>
    </location>
</feature>
<evidence type="ECO:0000259" key="5">
    <source>
        <dbReference type="SMART" id="SM00530"/>
    </source>
</evidence>
<dbReference type="PANTHER" id="PTHR19879:SF9">
    <property type="entry name" value="TRANSCRIPTION INITIATION FACTOR TFIID SUBUNIT 5"/>
    <property type="match status" value="1"/>
</dbReference>
<dbReference type="CDD" id="cd00200">
    <property type="entry name" value="WD40"/>
    <property type="match status" value="3"/>
</dbReference>
<dbReference type="Gene3D" id="2.130.10.10">
    <property type="entry name" value="YVTN repeat-like/Quinoprotein amine dehydrogenase"/>
    <property type="match status" value="4"/>
</dbReference>
<feature type="region of interest" description="Disordered" evidence="4">
    <location>
        <begin position="202"/>
        <end position="240"/>
    </location>
</feature>
<protein>
    <submittedName>
        <fullName evidence="6">Putative WD-repeat containing protein</fullName>
    </submittedName>
</protein>
<evidence type="ECO:0000313" key="7">
    <source>
        <dbReference type="Proteomes" id="UP000002357"/>
    </source>
</evidence>
<organism evidence="6 7">
    <name type="scientific">Streptomyces clavuligerus</name>
    <dbReference type="NCBI Taxonomy" id="1901"/>
    <lineage>
        <taxon>Bacteria</taxon>
        <taxon>Bacillati</taxon>
        <taxon>Actinomycetota</taxon>
        <taxon>Actinomycetes</taxon>
        <taxon>Kitasatosporales</taxon>
        <taxon>Streptomycetaceae</taxon>
        <taxon>Streptomyces</taxon>
    </lineage>
</organism>
<dbReference type="SUPFAM" id="SSF50998">
    <property type="entry name" value="Quinoprotein alcohol dehydrogenase-like"/>
    <property type="match status" value="1"/>
</dbReference>
<dbReference type="EMBL" id="CM000914">
    <property type="protein sequence ID" value="EFG04589.2"/>
    <property type="molecule type" value="Genomic_DNA"/>
</dbReference>